<dbReference type="GO" id="GO:0004252">
    <property type="term" value="F:serine-type endopeptidase activity"/>
    <property type="evidence" value="ECO:0007669"/>
    <property type="project" value="InterPro"/>
</dbReference>
<feature type="active site" description="Charge relay system" evidence="7">
    <location>
        <position position="166"/>
    </location>
</feature>
<feature type="binding site" evidence="8">
    <location>
        <position position="166"/>
    </location>
    <ligand>
        <name>substrate</name>
    </ligand>
</feature>
<accession>A0A937G025</accession>
<proteinExistence type="inferred from homology"/>
<evidence type="ECO:0000256" key="3">
    <source>
        <dbReference type="ARBA" id="ARBA00022729"/>
    </source>
</evidence>
<feature type="binding site" evidence="8">
    <location>
        <position position="136"/>
    </location>
    <ligand>
        <name>substrate</name>
    </ligand>
</feature>
<feature type="binding site" evidence="8">
    <location>
        <begin position="241"/>
        <end position="243"/>
    </location>
    <ligand>
        <name>substrate</name>
    </ligand>
</feature>
<evidence type="ECO:0000256" key="5">
    <source>
        <dbReference type="ARBA" id="ARBA00022801"/>
    </source>
</evidence>
<evidence type="ECO:0000256" key="2">
    <source>
        <dbReference type="ARBA" id="ARBA00022670"/>
    </source>
</evidence>
<dbReference type="InterPro" id="IPR011782">
    <property type="entry name" value="Pept_S1C_Do"/>
</dbReference>
<dbReference type="Proteomes" id="UP000614216">
    <property type="component" value="Unassembled WGS sequence"/>
</dbReference>
<evidence type="ECO:0000256" key="1">
    <source>
        <dbReference type="ARBA" id="ARBA00010541"/>
    </source>
</evidence>
<dbReference type="RefSeq" id="WP_202857614.1">
    <property type="nucleotide sequence ID" value="NZ_JAEUGD010000058.1"/>
</dbReference>
<keyword evidence="12" id="KW-1185">Reference proteome</keyword>
<evidence type="ECO:0000313" key="12">
    <source>
        <dbReference type="Proteomes" id="UP000614216"/>
    </source>
</evidence>
<dbReference type="FunFam" id="2.40.10.10:FF:000001">
    <property type="entry name" value="Periplasmic serine protease DegS"/>
    <property type="match status" value="1"/>
</dbReference>
<evidence type="ECO:0000313" key="11">
    <source>
        <dbReference type="EMBL" id="MBL6448078.1"/>
    </source>
</evidence>
<comment type="caution">
    <text evidence="11">The sequence shown here is derived from an EMBL/GenBank/DDBJ whole genome shotgun (WGS) entry which is preliminary data.</text>
</comment>
<dbReference type="InterPro" id="IPR001940">
    <property type="entry name" value="Peptidase_S1C"/>
</dbReference>
<keyword evidence="6" id="KW-0720">Serine protease</keyword>
<dbReference type="PANTHER" id="PTHR22939">
    <property type="entry name" value="SERINE PROTEASE FAMILY S1C HTRA-RELATED"/>
    <property type="match status" value="1"/>
</dbReference>
<protein>
    <submittedName>
        <fullName evidence="11">Do family serine endopeptidase</fullName>
    </submittedName>
</protein>
<dbReference type="SUPFAM" id="SSF50494">
    <property type="entry name" value="Trypsin-like serine proteases"/>
    <property type="match status" value="1"/>
</dbReference>
<feature type="domain" description="PDZ" evidence="10">
    <location>
        <begin position="287"/>
        <end position="378"/>
    </location>
</feature>
<keyword evidence="5" id="KW-0378">Hydrolase</keyword>
<dbReference type="PROSITE" id="PS51257">
    <property type="entry name" value="PROKAR_LIPOPROTEIN"/>
    <property type="match status" value="1"/>
</dbReference>
<feature type="active site" description="Charge relay system" evidence="7">
    <location>
        <position position="136"/>
    </location>
</feature>
<dbReference type="PROSITE" id="PS50106">
    <property type="entry name" value="PDZ"/>
    <property type="match status" value="1"/>
</dbReference>
<reference evidence="11" key="1">
    <citation type="submission" date="2021-01" db="EMBL/GenBank/DDBJ databases">
        <title>Fulvivirga kasyanovii gen. nov., sp nov., a novel member of the phylum Bacteroidetes isolated from seawater in a mussel farm.</title>
        <authorList>
            <person name="Zhao L.-H."/>
            <person name="Wang Z.-J."/>
        </authorList>
    </citation>
    <scope>NUCLEOTIDE SEQUENCE</scope>
    <source>
        <strain evidence="11">29W222</strain>
    </source>
</reference>
<evidence type="ECO:0000259" key="10">
    <source>
        <dbReference type="PROSITE" id="PS50106"/>
    </source>
</evidence>
<evidence type="ECO:0000256" key="7">
    <source>
        <dbReference type="PIRSR" id="PIRSR611782-1"/>
    </source>
</evidence>
<comment type="similarity">
    <text evidence="1">Belongs to the peptidase S1C family.</text>
</comment>
<dbReference type="EMBL" id="JAEUGD010000058">
    <property type="protein sequence ID" value="MBL6448078.1"/>
    <property type="molecule type" value="Genomic_DNA"/>
</dbReference>
<evidence type="ECO:0000256" key="9">
    <source>
        <dbReference type="SAM" id="SignalP"/>
    </source>
</evidence>
<dbReference type="Pfam" id="PF13180">
    <property type="entry name" value="PDZ_2"/>
    <property type="match status" value="1"/>
</dbReference>
<dbReference type="InterPro" id="IPR001478">
    <property type="entry name" value="PDZ"/>
</dbReference>
<gene>
    <name evidence="11" type="ORF">JMN32_17300</name>
</gene>
<dbReference type="PANTHER" id="PTHR22939:SF129">
    <property type="entry name" value="SERINE PROTEASE HTRA2, MITOCHONDRIAL"/>
    <property type="match status" value="1"/>
</dbReference>
<dbReference type="Gene3D" id="2.30.42.10">
    <property type="match status" value="2"/>
</dbReference>
<keyword evidence="2" id="KW-0645">Protease</keyword>
<feature type="chain" id="PRO_5037000866" evidence="9">
    <location>
        <begin position="24"/>
        <end position="499"/>
    </location>
</feature>
<feature type="active site" description="Charge relay system" evidence="7">
    <location>
        <position position="243"/>
    </location>
</feature>
<evidence type="ECO:0000256" key="4">
    <source>
        <dbReference type="ARBA" id="ARBA00022737"/>
    </source>
</evidence>
<feature type="signal peptide" evidence="9">
    <location>
        <begin position="1"/>
        <end position="23"/>
    </location>
</feature>
<organism evidence="11 12">
    <name type="scientific">Fulvivirga marina</name>
    <dbReference type="NCBI Taxonomy" id="2494733"/>
    <lineage>
        <taxon>Bacteria</taxon>
        <taxon>Pseudomonadati</taxon>
        <taxon>Bacteroidota</taxon>
        <taxon>Cytophagia</taxon>
        <taxon>Cytophagales</taxon>
        <taxon>Fulvivirgaceae</taxon>
        <taxon>Fulvivirga</taxon>
    </lineage>
</organism>
<evidence type="ECO:0000256" key="8">
    <source>
        <dbReference type="PIRSR" id="PIRSR611782-2"/>
    </source>
</evidence>
<evidence type="ECO:0000256" key="6">
    <source>
        <dbReference type="ARBA" id="ARBA00022825"/>
    </source>
</evidence>
<name>A0A937G025_9BACT</name>
<dbReference type="Gene3D" id="2.40.10.120">
    <property type="match status" value="1"/>
</dbReference>
<sequence length="499" mass="54017">MNLKPISLLVVSSLLLIACQAQERENTKRDIGTLQSKYGVTASNISYTGTVDFRHAARVATPGVVHIRSTYTVDGQENGKNFYGIPDPLRDLLRNDPFFKQFDFQFPERKYKVVPRQTAGSGVILSSDGYIVTNNHVIEGADEIEVTLYDRHSYKGKVIGTDSQTDLALVRIDANELSYITFGNSDSVEVGQWVLAVGNPFNLASTVTAGIVSAKARNINILQDQNAIESFIQTDAAVNPGNSGGALVSLDGKLIGINTAIATPTGVYAGYAFAIPSDIVKKVVDDLMNFGKVQRAVLGVIISDLNSELSDELNIKRTTGVYVNNVLEGEAAQKAGIRKKDVIIAIDDMATDSSPELQEIIARKKPGEKVKITLIRNGKELKLYATLESPKEKTIAAGAGKALLKELGVELQEISNEDKQKYSIKNGVIVTRLYAGKLSEYTDIKEGFIITSVNNIPIKSVDDFISAVGSQQGGIMLEGIYPGDPTIYYYAFGMQGSSG</sequence>
<keyword evidence="3 9" id="KW-0732">Signal</keyword>
<dbReference type="GO" id="GO:0006508">
    <property type="term" value="P:proteolysis"/>
    <property type="evidence" value="ECO:0007669"/>
    <property type="project" value="UniProtKB-KW"/>
</dbReference>
<dbReference type="Pfam" id="PF13365">
    <property type="entry name" value="Trypsin_2"/>
    <property type="match status" value="1"/>
</dbReference>
<dbReference type="AlphaFoldDB" id="A0A937G025"/>
<dbReference type="SMART" id="SM00228">
    <property type="entry name" value="PDZ"/>
    <property type="match status" value="2"/>
</dbReference>
<dbReference type="NCBIfam" id="TIGR02037">
    <property type="entry name" value="degP_htrA_DO"/>
    <property type="match status" value="1"/>
</dbReference>
<dbReference type="PRINTS" id="PR00834">
    <property type="entry name" value="PROTEASES2C"/>
</dbReference>
<dbReference type="SUPFAM" id="SSF50156">
    <property type="entry name" value="PDZ domain-like"/>
    <property type="match status" value="2"/>
</dbReference>
<dbReference type="InterPro" id="IPR009003">
    <property type="entry name" value="Peptidase_S1_PA"/>
</dbReference>
<dbReference type="InterPro" id="IPR036034">
    <property type="entry name" value="PDZ_sf"/>
</dbReference>
<keyword evidence="4" id="KW-0677">Repeat</keyword>